<comment type="caution">
    <text evidence="15">The sequence shown here is derived from an EMBL/GenBank/DDBJ whole genome shotgun (WGS) entry which is preliminary data.</text>
</comment>
<dbReference type="SUPFAM" id="SSF56935">
    <property type="entry name" value="Porins"/>
    <property type="match status" value="1"/>
</dbReference>
<evidence type="ECO:0000256" key="11">
    <source>
        <dbReference type="RuleBase" id="RU003357"/>
    </source>
</evidence>
<dbReference type="InterPro" id="IPR039426">
    <property type="entry name" value="TonB-dep_rcpt-like"/>
</dbReference>
<gene>
    <name evidence="15" type="ORF">N425_13405</name>
</gene>
<dbReference type="Gene3D" id="2.60.40.1120">
    <property type="entry name" value="Carboxypeptidase-like, regulatory domain"/>
    <property type="match status" value="1"/>
</dbReference>
<dbReference type="Gene3D" id="2.170.130.10">
    <property type="entry name" value="TonB-dependent receptor, plug domain"/>
    <property type="match status" value="1"/>
</dbReference>
<evidence type="ECO:0000259" key="14">
    <source>
        <dbReference type="Pfam" id="PF07715"/>
    </source>
</evidence>
<keyword evidence="7 10" id="KW-0472">Membrane</keyword>
<dbReference type="InterPro" id="IPR000531">
    <property type="entry name" value="Beta-barrel_TonB"/>
</dbReference>
<evidence type="ECO:0000256" key="2">
    <source>
        <dbReference type="ARBA" id="ARBA00022448"/>
    </source>
</evidence>
<dbReference type="GO" id="GO:0044718">
    <property type="term" value="P:siderophore transmembrane transport"/>
    <property type="evidence" value="ECO:0007669"/>
    <property type="project" value="TreeGrafter"/>
</dbReference>
<keyword evidence="4 10" id="KW-0812">Transmembrane</keyword>
<dbReference type="NCBIfam" id="TIGR04056">
    <property type="entry name" value="OMP_RagA_SusC"/>
    <property type="match status" value="1"/>
</dbReference>
<organism evidence="15 16">
    <name type="scientific">Tannerella sp. oral taxon BU063 isolate Cell 2</name>
    <dbReference type="NCBI Taxonomy" id="1411148"/>
    <lineage>
        <taxon>Bacteria</taxon>
        <taxon>Pseudomonadati</taxon>
        <taxon>Bacteroidota</taxon>
        <taxon>Bacteroidia</taxon>
        <taxon>Bacteroidales</taxon>
        <taxon>Tannerellaceae</taxon>
        <taxon>Tannerella</taxon>
    </lineage>
</organism>
<keyword evidence="2 10" id="KW-0813">Transport</keyword>
<dbReference type="GO" id="GO:0015344">
    <property type="term" value="F:siderophore uptake transmembrane transporter activity"/>
    <property type="evidence" value="ECO:0007669"/>
    <property type="project" value="TreeGrafter"/>
</dbReference>
<dbReference type="Proteomes" id="UP000018837">
    <property type="component" value="Unassembled WGS sequence"/>
</dbReference>
<dbReference type="InterPro" id="IPR023997">
    <property type="entry name" value="TonB-dep_OMP_SusC/RagA_CS"/>
</dbReference>
<feature type="chain" id="PRO_5004813135" evidence="12">
    <location>
        <begin position="22"/>
        <end position="999"/>
    </location>
</feature>
<dbReference type="NCBIfam" id="TIGR04057">
    <property type="entry name" value="SusC_RagA_signa"/>
    <property type="match status" value="1"/>
</dbReference>
<dbReference type="AlphaFoldDB" id="W2C0V8"/>
<evidence type="ECO:0000256" key="9">
    <source>
        <dbReference type="ARBA" id="ARBA00023237"/>
    </source>
</evidence>
<accession>W2C0V8</accession>
<dbReference type="InterPro" id="IPR012910">
    <property type="entry name" value="Plug_dom"/>
</dbReference>
<dbReference type="GO" id="GO:0009279">
    <property type="term" value="C:cell outer membrane"/>
    <property type="evidence" value="ECO:0007669"/>
    <property type="project" value="UniProtKB-SubCell"/>
</dbReference>
<dbReference type="PANTHER" id="PTHR30069:SF29">
    <property type="entry name" value="HEMOGLOBIN AND HEMOGLOBIN-HAPTOGLOBIN-BINDING PROTEIN 1-RELATED"/>
    <property type="match status" value="1"/>
</dbReference>
<evidence type="ECO:0000256" key="6">
    <source>
        <dbReference type="ARBA" id="ARBA00023077"/>
    </source>
</evidence>
<dbReference type="PATRIC" id="fig|1411148.3.peg.2250"/>
<evidence type="ECO:0000256" key="8">
    <source>
        <dbReference type="ARBA" id="ARBA00023170"/>
    </source>
</evidence>
<evidence type="ECO:0000256" key="4">
    <source>
        <dbReference type="ARBA" id="ARBA00022692"/>
    </source>
</evidence>
<keyword evidence="15" id="KW-0176">Collagen</keyword>
<feature type="domain" description="TonB-dependent receptor-like beta-barrel" evidence="13">
    <location>
        <begin position="444"/>
        <end position="960"/>
    </location>
</feature>
<dbReference type="Gene3D" id="2.40.170.20">
    <property type="entry name" value="TonB-dependent receptor, beta-barrel domain"/>
    <property type="match status" value="1"/>
</dbReference>
<keyword evidence="6 11" id="KW-0798">TonB box</keyword>
<evidence type="ECO:0000259" key="13">
    <source>
        <dbReference type="Pfam" id="PF00593"/>
    </source>
</evidence>
<dbReference type="Pfam" id="PF00593">
    <property type="entry name" value="TonB_dep_Rec_b-barrel"/>
    <property type="match status" value="1"/>
</dbReference>
<evidence type="ECO:0000256" key="10">
    <source>
        <dbReference type="PROSITE-ProRule" id="PRU01360"/>
    </source>
</evidence>
<dbReference type="InterPro" id="IPR008969">
    <property type="entry name" value="CarboxyPept-like_regulatory"/>
</dbReference>
<dbReference type="InterPro" id="IPR023996">
    <property type="entry name" value="TonB-dep_OMP_SusC/RagA"/>
</dbReference>
<evidence type="ECO:0000256" key="1">
    <source>
        <dbReference type="ARBA" id="ARBA00004571"/>
    </source>
</evidence>
<dbReference type="Pfam" id="PF13715">
    <property type="entry name" value="CarbopepD_reg_2"/>
    <property type="match status" value="1"/>
</dbReference>
<comment type="subcellular location">
    <subcellularLocation>
        <location evidence="1 10">Cell outer membrane</location>
        <topology evidence="1 10">Multi-pass membrane protein</topology>
    </subcellularLocation>
</comment>
<feature type="signal peptide" evidence="12">
    <location>
        <begin position="1"/>
        <end position="21"/>
    </location>
</feature>
<dbReference type="EMBL" id="AYUF01000495">
    <property type="protein sequence ID" value="ETK00815.1"/>
    <property type="molecule type" value="Genomic_DNA"/>
</dbReference>
<reference evidence="15 16" key="1">
    <citation type="submission" date="2013-11" db="EMBL/GenBank/DDBJ databases">
        <title>Single cell genomics of uncultured Tannerella BU063 (oral taxon 286).</title>
        <authorList>
            <person name="Beall C.J."/>
            <person name="Campbell A.G."/>
            <person name="Griffen A.L."/>
            <person name="Podar M."/>
            <person name="Leys E.J."/>
        </authorList>
    </citation>
    <scope>NUCLEOTIDE SEQUENCE [LARGE SCALE GENOMIC DNA]</scope>
    <source>
        <strain evidence="15">Cell 2</strain>
    </source>
</reference>
<proteinExistence type="inferred from homology"/>
<sequence>MQKKVLYMLAFLLLGVGWASAQVSSVTGTVTSADDGEPVIGASVLVKGTTTGTVTDIDGNFTLSVPAGAKTLVVSYIGYKTQEVAVAPRVTVVLKGDNELLDEVVVTGYTTQRRASFTGAAAIVDKEALNKKTDASFMKSLEGAVPGVQMNNATSMPGTFGSVFVRGRGSLNSGTAPLYVIDGVPVNAENEGSSSTSNNNVDPMSALNPSDIENITILKDAAATAIYGSRAGNGVIVITTKKGAEGATTVNFEMKQGAVSVGNHNMDYADAKSSMDLYAKGWVAAGRAADYDAAYKTLTKNYGWDGTSSTDWFDLVTRTGHYQDYNLNVSGRTGKTGYYLGLGYMDAEGIVINSDFSRFTGRLNVDSKFDRLTVGANTSFTYSVKNGFSQGLSGTMNSPLVAAVTLMKPFYTPRDANGNYTHIDEVNPLAVNDPELGNINRTKTQVVNLSPYLQVDLGRGFYVKTTLGVNINDLNEYGYNSAIYDPDGRERNGSGSQYTSRTTVVTWTNIGGWNKTLGDHNLNLLLGQESQRKHYSYTYLTGTDFPFAAVGQRELSTAGQWKDEEAELREARLASYFMDGHYSYADKYYASLAFRRDGSSVFGSNHRWGNFWSVGGKWRLTGEEFLKDNRTITNTMLRVSYGTVGNQDIDWYAARGYYAANHNYNSVAGIAPEQSPNPELTWETSKKFDVGFDLSFVNRYHLSVDFYNENTSDALYKTPLSRSTGFKTLIKNIAAIRNQGVEVALNGTLVRNKDLNWTAYVNMTYNQNKVVELANHQAIKDNYTIIEEGRPYRQFWMKEYAGVDRETGKPLWYLKEEGNETTSDYSKAAKRYVGSAEPKVYGGFGTSLTWKGFDASLAFNYRMGSKVFDFGASFTGWGMNNRPSLKRVVEDSWTPENKDAKNPQYIFGDPNNASKSSTRFVYSGDFLRVSNLTLGYTLPANLTKKAFMNRVRIYGSVDNLYTFAAKDFVGYNPETYDNGYIAWQYPASRTLIGGVQITF</sequence>
<dbReference type="PANTHER" id="PTHR30069">
    <property type="entry name" value="TONB-DEPENDENT OUTER MEMBRANE RECEPTOR"/>
    <property type="match status" value="1"/>
</dbReference>
<evidence type="ECO:0000256" key="7">
    <source>
        <dbReference type="ARBA" id="ARBA00023136"/>
    </source>
</evidence>
<dbReference type="FunFam" id="2.60.40.1120:FF:000003">
    <property type="entry name" value="Outer membrane protein Omp121"/>
    <property type="match status" value="1"/>
</dbReference>
<keyword evidence="8" id="KW-0675">Receptor</keyword>
<evidence type="ECO:0000313" key="15">
    <source>
        <dbReference type="EMBL" id="ETK00815.1"/>
    </source>
</evidence>
<keyword evidence="9 10" id="KW-0998">Cell outer membrane</keyword>
<keyword evidence="5 12" id="KW-0732">Signal</keyword>
<evidence type="ECO:0000256" key="5">
    <source>
        <dbReference type="ARBA" id="ARBA00022729"/>
    </source>
</evidence>
<comment type="similarity">
    <text evidence="10 11">Belongs to the TonB-dependent receptor family.</text>
</comment>
<evidence type="ECO:0000313" key="16">
    <source>
        <dbReference type="Proteomes" id="UP000018837"/>
    </source>
</evidence>
<dbReference type="SUPFAM" id="SSF49464">
    <property type="entry name" value="Carboxypeptidase regulatory domain-like"/>
    <property type="match status" value="1"/>
</dbReference>
<protein>
    <submittedName>
        <fullName evidence="15">Collagen-binding protein</fullName>
    </submittedName>
</protein>
<keyword evidence="3 10" id="KW-1134">Transmembrane beta strand</keyword>
<dbReference type="InterPro" id="IPR036942">
    <property type="entry name" value="Beta-barrel_TonB_sf"/>
</dbReference>
<evidence type="ECO:0000256" key="3">
    <source>
        <dbReference type="ARBA" id="ARBA00022452"/>
    </source>
</evidence>
<name>W2C0V8_9BACT</name>
<dbReference type="PROSITE" id="PS52016">
    <property type="entry name" value="TONB_DEPENDENT_REC_3"/>
    <property type="match status" value="1"/>
</dbReference>
<evidence type="ECO:0000256" key="12">
    <source>
        <dbReference type="SAM" id="SignalP"/>
    </source>
</evidence>
<dbReference type="InterPro" id="IPR037066">
    <property type="entry name" value="Plug_dom_sf"/>
</dbReference>
<feature type="domain" description="TonB-dependent receptor plug" evidence="14">
    <location>
        <begin position="117"/>
        <end position="235"/>
    </location>
</feature>
<dbReference type="Pfam" id="PF07715">
    <property type="entry name" value="Plug"/>
    <property type="match status" value="1"/>
</dbReference>